<dbReference type="RefSeq" id="WP_246414690.1">
    <property type="nucleotide sequence ID" value="NZ_JACIJM010000008.1"/>
</dbReference>
<keyword evidence="1" id="KW-0812">Transmembrane</keyword>
<gene>
    <name evidence="3" type="ORF">FHS72_002731</name>
</gene>
<feature type="transmembrane region" description="Helical" evidence="1">
    <location>
        <begin position="155"/>
        <end position="177"/>
    </location>
</feature>
<keyword evidence="1" id="KW-1133">Transmembrane helix</keyword>
<dbReference type="InterPro" id="IPR037185">
    <property type="entry name" value="EmrE-like"/>
</dbReference>
<dbReference type="AlphaFoldDB" id="A0A7W9BM76"/>
<dbReference type="Proteomes" id="UP000535415">
    <property type="component" value="Unassembled WGS sequence"/>
</dbReference>
<feature type="transmembrane region" description="Helical" evidence="1">
    <location>
        <begin position="253"/>
        <end position="275"/>
    </location>
</feature>
<dbReference type="InterPro" id="IPR000620">
    <property type="entry name" value="EamA_dom"/>
</dbReference>
<name>A0A7W9BM76_9RHOB</name>
<proteinExistence type="predicted"/>
<protein>
    <submittedName>
        <fullName evidence="3">Drug/metabolite transporter (DMT)-like permease</fullName>
    </submittedName>
</protein>
<evidence type="ECO:0000259" key="2">
    <source>
        <dbReference type="Pfam" id="PF00892"/>
    </source>
</evidence>
<evidence type="ECO:0000256" key="1">
    <source>
        <dbReference type="SAM" id="Phobius"/>
    </source>
</evidence>
<feature type="domain" description="EamA" evidence="2">
    <location>
        <begin position="158"/>
        <end position="298"/>
    </location>
</feature>
<feature type="transmembrane region" description="Helical" evidence="1">
    <location>
        <begin position="226"/>
        <end position="247"/>
    </location>
</feature>
<dbReference type="Pfam" id="PF00892">
    <property type="entry name" value="EamA"/>
    <property type="match status" value="2"/>
</dbReference>
<keyword evidence="4" id="KW-1185">Reference proteome</keyword>
<feature type="domain" description="EamA" evidence="2">
    <location>
        <begin position="4"/>
        <end position="141"/>
    </location>
</feature>
<evidence type="ECO:0000313" key="3">
    <source>
        <dbReference type="EMBL" id="MBB5723094.1"/>
    </source>
</evidence>
<accession>A0A7W9BM76</accession>
<feature type="transmembrane region" description="Helical" evidence="1">
    <location>
        <begin position="69"/>
        <end position="92"/>
    </location>
</feature>
<evidence type="ECO:0000313" key="4">
    <source>
        <dbReference type="Proteomes" id="UP000535415"/>
    </source>
</evidence>
<dbReference type="SUPFAM" id="SSF103481">
    <property type="entry name" value="Multidrug resistance efflux transporter EmrE"/>
    <property type="match status" value="2"/>
</dbReference>
<dbReference type="EMBL" id="JACIJM010000008">
    <property type="protein sequence ID" value="MBB5723094.1"/>
    <property type="molecule type" value="Genomic_DNA"/>
</dbReference>
<comment type="caution">
    <text evidence="3">The sequence shown here is derived from an EMBL/GenBank/DDBJ whole genome shotgun (WGS) entry which is preliminary data.</text>
</comment>
<keyword evidence="1" id="KW-0472">Membrane</keyword>
<feature type="transmembrane region" description="Helical" evidence="1">
    <location>
        <begin position="38"/>
        <end position="57"/>
    </location>
</feature>
<feature type="transmembrane region" description="Helical" evidence="1">
    <location>
        <begin position="112"/>
        <end position="143"/>
    </location>
</feature>
<reference evidence="3 4" key="1">
    <citation type="submission" date="2020-08" db="EMBL/GenBank/DDBJ databases">
        <title>Genomic Encyclopedia of Type Strains, Phase IV (KMG-IV): sequencing the most valuable type-strain genomes for metagenomic binning, comparative biology and taxonomic classification.</title>
        <authorList>
            <person name="Goeker M."/>
        </authorList>
    </citation>
    <scope>NUCLEOTIDE SEQUENCE [LARGE SCALE GENOMIC DNA]</scope>
    <source>
        <strain evidence="3 4">DSM 101064</strain>
    </source>
</reference>
<organism evidence="3 4">
    <name type="scientific">Yoonia ponticola</name>
    <dbReference type="NCBI Taxonomy" id="1524255"/>
    <lineage>
        <taxon>Bacteria</taxon>
        <taxon>Pseudomonadati</taxon>
        <taxon>Pseudomonadota</taxon>
        <taxon>Alphaproteobacteria</taxon>
        <taxon>Rhodobacterales</taxon>
        <taxon>Paracoccaceae</taxon>
        <taxon>Yoonia</taxon>
    </lineage>
</organism>
<sequence>MIAPWVLITCLAAFAQALRFMFQKQLTASGLSTAGATFARFFFAAPFVVVIAIRYGMSSGYGLPSLPNVFWGYVVVGGMSQILATMCVVALFSMRNFAAGITFKKTEVLLSVFIGFIILGDVITMPALIAMLVGLGGVLLLADPPQATGPWHKRILNKAVLLGLSSGLFFGLSGVNYRGASLSIEEGDTFYRAIVAMAFVVVFQFATMCVWLKWREVGQITAVLRAWRGVSLVGLTSMIGTICWFSAFTLQSAGYVNAVGQIELLFSIGIGMLVFGEKISVREWQGLTMLTASIVMLVLVA</sequence>
<dbReference type="GO" id="GO:0016020">
    <property type="term" value="C:membrane"/>
    <property type="evidence" value="ECO:0007669"/>
    <property type="project" value="InterPro"/>
</dbReference>
<feature type="transmembrane region" description="Helical" evidence="1">
    <location>
        <begin position="189"/>
        <end position="214"/>
    </location>
</feature>